<evidence type="ECO:0000313" key="1">
    <source>
        <dbReference type="EMBL" id="ODM03230.1"/>
    </source>
</evidence>
<dbReference type="AlphaFoldDB" id="A0A1E3A3A5"/>
<dbReference type="Proteomes" id="UP000094067">
    <property type="component" value="Unassembled WGS sequence"/>
</dbReference>
<sequence length="184" mass="21098">MNIELMKQLEDLKIVSQELGAKLSEQIVIKKDQYLRTIKSDFINFFEEKGFTVNSSKNSVTATYGTLSACLSHEDPETQYMGCYFALQLDLKSLNNKEYTIVLNRNEPGLNMSLSFSGADESDDSKLQKEIEDMRKSIVQSKQRLDDFSNETWELFIKNDSSNRNNLYSPGFKSMQELLSSLID</sequence>
<protein>
    <submittedName>
        <fullName evidence="1">Uncharacterized protein</fullName>
    </submittedName>
</protein>
<gene>
    <name evidence="1" type="ORF">BEI61_04024</name>
</gene>
<organism evidence="1 2">
    <name type="scientific">Eisenbergiella tayi</name>
    <dbReference type="NCBI Taxonomy" id="1432052"/>
    <lineage>
        <taxon>Bacteria</taxon>
        <taxon>Bacillati</taxon>
        <taxon>Bacillota</taxon>
        <taxon>Clostridia</taxon>
        <taxon>Lachnospirales</taxon>
        <taxon>Lachnospiraceae</taxon>
        <taxon>Eisenbergiella</taxon>
    </lineage>
</organism>
<evidence type="ECO:0000313" key="2">
    <source>
        <dbReference type="Proteomes" id="UP000094067"/>
    </source>
</evidence>
<proteinExistence type="predicted"/>
<accession>A0A1E3A3A5</accession>
<dbReference type="EMBL" id="MCGH01000003">
    <property type="protein sequence ID" value="ODM03230.1"/>
    <property type="molecule type" value="Genomic_DNA"/>
</dbReference>
<name>A0A1E3A3A5_9FIRM</name>
<comment type="caution">
    <text evidence="1">The sequence shown here is derived from an EMBL/GenBank/DDBJ whole genome shotgun (WGS) entry which is preliminary data.</text>
</comment>
<dbReference type="RefSeq" id="WP_069153759.1">
    <property type="nucleotide sequence ID" value="NZ_MCGH01000003.1"/>
</dbReference>
<reference evidence="1 2" key="1">
    <citation type="submission" date="2016-07" db="EMBL/GenBank/DDBJ databases">
        <title>Characterization of isolates of Eisenbergiella tayi derived from blood cultures, using whole genome sequencing.</title>
        <authorList>
            <person name="Burdz T."/>
            <person name="Wiebe D."/>
            <person name="Huynh C."/>
            <person name="Bernard K."/>
        </authorList>
    </citation>
    <scope>NUCLEOTIDE SEQUENCE [LARGE SCALE GENOMIC DNA]</scope>
    <source>
        <strain evidence="1 2">NML 110608</strain>
    </source>
</reference>